<evidence type="ECO:0008006" key="4">
    <source>
        <dbReference type="Google" id="ProtNLM"/>
    </source>
</evidence>
<dbReference type="AlphaFoldDB" id="A0A3N4LUD5"/>
<name>A0A3N4LUD5_9PEZI</name>
<evidence type="ECO:0000313" key="3">
    <source>
        <dbReference type="Proteomes" id="UP000267821"/>
    </source>
</evidence>
<feature type="region of interest" description="Disordered" evidence="1">
    <location>
        <begin position="1"/>
        <end position="29"/>
    </location>
</feature>
<protein>
    <recommendedName>
        <fullName evidence="4">CsbD-like domain-containing protein</fullName>
    </recommendedName>
</protein>
<dbReference type="Proteomes" id="UP000267821">
    <property type="component" value="Unassembled WGS sequence"/>
</dbReference>
<keyword evidence="3" id="KW-1185">Reference proteome</keyword>
<dbReference type="EMBL" id="ML121540">
    <property type="protein sequence ID" value="RPB24822.1"/>
    <property type="molecule type" value="Genomic_DNA"/>
</dbReference>
<organism evidence="2 3">
    <name type="scientific">Terfezia boudieri ATCC MYA-4762</name>
    <dbReference type="NCBI Taxonomy" id="1051890"/>
    <lineage>
        <taxon>Eukaryota</taxon>
        <taxon>Fungi</taxon>
        <taxon>Dikarya</taxon>
        <taxon>Ascomycota</taxon>
        <taxon>Pezizomycotina</taxon>
        <taxon>Pezizomycetes</taxon>
        <taxon>Pezizales</taxon>
        <taxon>Pezizaceae</taxon>
        <taxon>Terfezia</taxon>
    </lineage>
</organism>
<feature type="compositionally biased region" description="Polar residues" evidence="1">
    <location>
        <begin position="1"/>
        <end position="10"/>
    </location>
</feature>
<sequence length="123" mass="13234">MTGPSDSGRSTGAGPTGQPLDPKEASQVRGHVIWIKGMAEEMVGKVSGAQSWTQSGQQDQQRALQEMRLAKEEGDKRAHYEKRSPTILNVEGTGEKVAGYMTGCAGMKERGDEKKRAAKAKTT</sequence>
<accession>A0A3N4LUD5</accession>
<evidence type="ECO:0000313" key="2">
    <source>
        <dbReference type="EMBL" id="RPB24822.1"/>
    </source>
</evidence>
<proteinExistence type="predicted"/>
<reference evidence="2 3" key="1">
    <citation type="journal article" date="2018" name="Nat. Ecol. Evol.">
        <title>Pezizomycetes genomes reveal the molecular basis of ectomycorrhizal truffle lifestyle.</title>
        <authorList>
            <person name="Murat C."/>
            <person name="Payen T."/>
            <person name="Noel B."/>
            <person name="Kuo A."/>
            <person name="Morin E."/>
            <person name="Chen J."/>
            <person name="Kohler A."/>
            <person name="Krizsan K."/>
            <person name="Balestrini R."/>
            <person name="Da Silva C."/>
            <person name="Montanini B."/>
            <person name="Hainaut M."/>
            <person name="Levati E."/>
            <person name="Barry K.W."/>
            <person name="Belfiori B."/>
            <person name="Cichocki N."/>
            <person name="Clum A."/>
            <person name="Dockter R.B."/>
            <person name="Fauchery L."/>
            <person name="Guy J."/>
            <person name="Iotti M."/>
            <person name="Le Tacon F."/>
            <person name="Lindquist E.A."/>
            <person name="Lipzen A."/>
            <person name="Malagnac F."/>
            <person name="Mello A."/>
            <person name="Molinier V."/>
            <person name="Miyauchi S."/>
            <person name="Poulain J."/>
            <person name="Riccioni C."/>
            <person name="Rubini A."/>
            <person name="Sitrit Y."/>
            <person name="Splivallo R."/>
            <person name="Traeger S."/>
            <person name="Wang M."/>
            <person name="Zifcakova L."/>
            <person name="Wipf D."/>
            <person name="Zambonelli A."/>
            <person name="Paolocci F."/>
            <person name="Nowrousian M."/>
            <person name="Ottonello S."/>
            <person name="Baldrian P."/>
            <person name="Spatafora J.W."/>
            <person name="Henrissat B."/>
            <person name="Nagy L.G."/>
            <person name="Aury J.M."/>
            <person name="Wincker P."/>
            <person name="Grigoriev I.V."/>
            <person name="Bonfante P."/>
            <person name="Martin F.M."/>
        </authorList>
    </citation>
    <scope>NUCLEOTIDE SEQUENCE [LARGE SCALE GENOMIC DNA]</scope>
    <source>
        <strain evidence="2 3">ATCC MYA-4762</strain>
    </source>
</reference>
<evidence type="ECO:0000256" key="1">
    <source>
        <dbReference type="SAM" id="MobiDB-lite"/>
    </source>
</evidence>
<gene>
    <name evidence="2" type="ORF">L211DRAFT_784604</name>
</gene>
<dbReference type="InParanoid" id="A0A3N4LUD5"/>
<dbReference type="OrthoDB" id="9999611at2759"/>